<dbReference type="InterPro" id="IPR036861">
    <property type="entry name" value="Endochitinase-like_sf"/>
</dbReference>
<keyword evidence="2" id="KW-0472">Membrane</keyword>
<gene>
    <name evidence="4" type="ORF">BRAA04T16242Z</name>
    <name evidence="3" type="ORF">BRAPAZ1V2_A04P05870.2</name>
</gene>
<reference evidence="4" key="1">
    <citation type="submission" date="2018-11" db="EMBL/GenBank/DDBJ databases">
        <authorList>
            <consortium name="Genoscope - CEA"/>
            <person name="William W."/>
        </authorList>
    </citation>
    <scope>NUCLEOTIDE SEQUENCE</scope>
</reference>
<proteinExistence type="predicted"/>
<evidence type="ECO:0000313" key="3">
    <source>
        <dbReference type="EMBL" id="CAG7905686.1"/>
    </source>
</evidence>
<dbReference type="SUPFAM" id="SSF57016">
    <property type="entry name" value="Plant lectins/antimicrobial peptides"/>
    <property type="match status" value="1"/>
</dbReference>
<dbReference type="EMBL" id="LS974620">
    <property type="protein sequence ID" value="CAG7905686.1"/>
    <property type="molecule type" value="Genomic_DNA"/>
</dbReference>
<keyword evidence="2" id="KW-1133">Transmembrane helix</keyword>
<evidence type="ECO:0000256" key="2">
    <source>
        <dbReference type="SAM" id="Phobius"/>
    </source>
</evidence>
<dbReference type="AlphaFoldDB" id="A0A3P6CU56"/>
<protein>
    <submittedName>
        <fullName evidence="3">Uncharacterized protein</fullName>
    </submittedName>
</protein>
<accession>A0A3P6CU56</accession>
<keyword evidence="1" id="KW-0147">Chitin-binding</keyword>
<dbReference type="Gene3D" id="3.30.60.10">
    <property type="entry name" value="Endochitinase-like"/>
    <property type="match status" value="1"/>
</dbReference>
<dbReference type="EMBL" id="LR031576">
    <property type="protein sequence ID" value="VDD10999.1"/>
    <property type="molecule type" value="Genomic_DNA"/>
</dbReference>
<evidence type="ECO:0000313" key="4">
    <source>
        <dbReference type="EMBL" id="VDD10999.1"/>
    </source>
</evidence>
<dbReference type="Proteomes" id="UP000694005">
    <property type="component" value="Chromosome A04"/>
</dbReference>
<sequence length="123" mass="14001">MFCCLIWNVSNYAILISHHHVVCYISHWLLPLLYSHCAVHQLLILIIKIWRKKKQHCKSFTRQILTHVSSNFISFLLVLQVFYITTKAQNCGCSPDLLILMDAAAGFCGNTSDYCVVGCQQGP</sequence>
<keyword evidence="2" id="KW-0812">Transmembrane</keyword>
<dbReference type="GO" id="GO:0008061">
    <property type="term" value="F:chitin binding"/>
    <property type="evidence" value="ECO:0007669"/>
    <property type="project" value="UniProtKB-KW"/>
</dbReference>
<evidence type="ECO:0000256" key="1">
    <source>
        <dbReference type="ARBA" id="ARBA00022669"/>
    </source>
</evidence>
<feature type="transmembrane region" description="Helical" evidence="2">
    <location>
        <begin position="68"/>
        <end position="85"/>
    </location>
</feature>
<organism evidence="4">
    <name type="scientific">Brassica campestris</name>
    <name type="common">Field mustard</name>
    <dbReference type="NCBI Taxonomy" id="3711"/>
    <lineage>
        <taxon>Eukaryota</taxon>
        <taxon>Viridiplantae</taxon>
        <taxon>Streptophyta</taxon>
        <taxon>Embryophyta</taxon>
        <taxon>Tracheophyta</taxon>
        <taxon>Spermatophyta</taxon>
        <taxon>Magnoliopsida</taxon>
        <taxon>eudicotyledons</taxon>
        <taxon>Gunneridae</taxon>
        <taxon>Pentapetalae</taxon>
        <taxon>rosids</taxon>
        <taxon>malvids</taxon>
        <taxon>Brassicales</taxon>
        <taxon>Brassicaceae</taxon>
        <taxon>Brassiceae</taxon>
        <taxon>Brassica</taxon>
    </lineage>
</organism>
<dbReference type="Gramene" id="A04p05870.2_BraZ1">
    <property type="protein sequence ID" value="A04p05870.2_BraZ1.CDS"/>
    <property type="gene ID" value="A04g05870.2_BraZ1"/>
</dbReference>
<name>A0A3P6CU56_BRACM</name>
<feature type="transmembrane region" description="Helical" evidence="2">
    <location>
        <begin position="28"/>
        <end position="47"/>
    </location>
</feature>